<dbReference type="SUPFAM" id="SSF55136">
    <property type="entry name" value="Probable bacterial effector-binding domain"/>
    <property type="match status" value="1"/>
</dbReference>
<dbReference type="Pfam" id="PF06445">
    <property type="entry name" value="GyrI-like"/>
    <property type="match status" value="1"/>
</dbReference>
<dbReference type="InterPro" id="IPR029442">
    <property type="entry name" value="GyrI-like"/>
</dbReference>
<dbReference type="Gene3D" id="3.20.80.10">
    <property type="entry name" value="Regulatory factor, effector binding domain"/>
    <property type="match status" value="1"/>
</dbReference>
<comment type="caution">
    <text evidence="2">The sequence shown here is derived from an EMBL/GenBank/DDBJ whole genome shotgun (WGS) entry which is preliminary data.</text>
</comment>
<sequence>MQAHVQNIESLKLVGYKALLRSSPQEANNMAAIPSLWQKLMPLAQSLAARKDLKRYAIITGDLPEGKEQMAEYYALVAVESFENIPEDLLRYEITHSKLVRCTHQGPPQTIGATAAKLIFEWLPTSGYSISQNAELFIYPEGYDRNNPQSHFDYLLFVK</sequence>
<proteinExistence type="predicted"/>
<dbReference type="InterPro" id="IPR010499">
    <property type="entry name" value="AraC_E-bd"/>
</dbReference>
<dbReference type="EMBL" id="LUKF01000001">
    <property type="protein sequence ID" value="KYG70646.1"/>
    <property type="molecule type" value="Genomic_DNA"/>
</dbReference>
<organism evidence="2 3">
    <name type="scientific">Bdellovibrio bacteriovorus</name>
    <dbReference type="NCBI Taxonomy" id="959"/>
    <lineage>
        <taxon>Bacteria</taxon>
        <taxon>Pseudomonadati</taxon>
        <taxon>Bdellovibrionota</taxon>
        <taxon>Bdellovibrionia</taxon>
        <taxon>Bdellovibrionales</taxon>
        <taxon>Pseudobdellovibrionaceae</taxon>
        <taxon>Bdellovibrio</taxon>
    </lineage>
</organism>
<evidence type="ECO:0000313" key="2">
    <source>
        <dbReference type="EMBL" id="KYG70646.1"/>
    </source>
</evidence>
<protein>
    <recommendedName>
        <fullName evidence="1">AraC effector-binding domain-containing protein</fullName>
    </recommendedName>
</protein>
<evidence type="ECO:0000259" key="1">
    <source>
        <dbReference type="SMART" id="SM00871"/>
    </source>
</evidence>
<evidence type="ECO:0000313" key="3">
    <source>
        <dbReference type="Proteomes" id="UP000075391"/>
    </source>
</evidence>
<dbReference type="SMART" id="SM00871">
    <property type="entry name" value="AraC_E_bind"/>
    <property type="match status" value="1"/>
</dbReference>
<gene>
    <name evidence="2" type="ORF">AZI85_01540</name>
</gene>
<dbReference type="RefSeq" id="WP_063242420.1">
    <property type="nucleotide sequence ID" value="NZ_LUKF01000001.1"/>
</dbReference>
<name>A0A150WW55_BDEBC</name>
<dbReference type="AlphaFoldDB" id="A0A150WW55"/>
<feature type="domain" description="AraC effector-binding" evidence="1">
    <location>
        <begin position="1"/>
        <end position="159"/>
    </location>
</feature>
<dbReference type="InterPro" id="IPR011256">
    <property type="entry name" value="Reg_factor_effector_dom_sf"/>
</dbReference>
<dbReference type="OrthoDB" id="282744at2"/>
<reference evidence="2 3" key="1">
    <citation type="submission" date="2016-03" db="EMBL/GenBank/DDBJ databases">
        <authorList>
            <person name="Ploux O."/>
        </authorList>
    </citation>
    <scope>NUCLEOTIDE SEQUENCE [LARGE SCALE GENOMIC DNA]</scope>
    <source>
        <strain evidence="2 3">BER2</strain>
    </source>
</reference>
<accession>A0A150WW55</accession>
<dbReference type="Proteomes" id="UP000075391">
    <property type="component" value="Unassembled WGS sequence"/>
</dbReference>